<keyword evidence="1" id="KW-1133">Transmembrane helix</keyword>
<keyword evidence="3" id="KW-1185">Reference proteome</keyword>
<evidence type="ECO:0000313" key="2">
    <source>
        <dbReference type="EMBL" id="SMO88075.1"/>
    </source>
</evidence>
<proteinExistence type="predicted"/>
<dbReference type="OrthoDB" id="1121601at2"/>
<feature type="transmembrane region" description="Helical" evidence="1">
    <location>
        <begin position="209"/>
        <end position="226"/>
    </location>
</feature>
<feature type="transmembrane region" description="Helical" evidence="1">
    <location>
        <begin position="186"/>
        <end position="203"/>
    </location>
</feature>
<feature type="transmembrane region" description="Helical" evidence="1">
    <location>
        <begin position="161"/>
        <end position="179"/>
    </location>
</feature>
<feature type="transmembrane region" description="Helical" evidence="1">
    <location>
        <begin position="111"/>
        <end position="129"/>
    </location>
</feature>
<feature type="transmembrane region" description="Helical" evidence="1">
    <location>
        <begin position="352"/>
        <end position="372"/>
    </location>
</feature>
<dbReference type="RefSeq" id="WP_142534573.1">
    <property type="nucleotide sequence ID" value="NZ_FXTB01000011.1"/>
</dbReference>
<organism evidence="2 3">
    <name type="scientific">Saccharicrinis carchari</name>
    <dbReference type="NCBI Taxonomy" id="1168039"/>
    <lineage>
        <taxon>Bacteria</taxon>
        <taxon>Pseudomonadati</taxon>
        <taxon>Bacteroidota</taxon>
        <taxon>Bacteroidia</taxon>
        <taxon>Marinilabiliales</taxon>
        <taxon>Marinilabiliaceae</taxon>
        <taxon>Saccharicrinis</taxon>
    </lineage>
</organism>
<dbReference type="EMBL" id="FXTB01000011">
    <property type="protein sequence ID" value="SMO88075.1"/>
    <property type="molecule type" value="Genomic_DNA"/>
</dbReference>
<keyword evidence="1" id="KW-0472">Membrane</keyword>
<feature type="transmembrane region" description="Helical" evidence="1">
    <location>
        <begin position="233"/>
        <end position="250"/>
    </location>
</feature>
<evidence type="ECO:0000313" key="3">
    <source>
        <dbReference type="Proteomes" id="UP000319040"/>
    </source>
</evidence>
<accession>A0A521EVY2</accession>
<feature type="transmembrane region" description="Helical" evidence="1">
    <location>
        <begin position="12"/>
        <end position="29"/>
    </location>
</feature>
<dbReference type="AlphaFoldDB" id="A0A521EVY2"/>
<feature type="transmembrane region" description="Helical" evidence="1">
    <location>
        <begin position="290"/>
        <end position="307"/>
    </location>
</feature>
<sequence>MAHNLKTIVPKLKYTAITIFVLLSLFLLHRESYNQMPVSKHIWAQTDWYSISLGFLRNDFNFFKPETYQLNLQFPSTMDDAVLSGITACDFPLIPYLSALVMRLTHISSPIIFRSISLLLSLIGLFFFYRTIFSNSKNMLISLSLTCFIAFQPIFTYYMNGFLPTFNSISFLLIGSFYFNKYLKKRTLSTFIIGTVFFSIAALIRFPFIVHNIAILCVTILVFLISKRFYAKEFLIGFSGLLIVLGYFLYNQHLAHAYGSLFLNHWLPVNSLGGFFKVIFLALKNHSYSFLPFPSLLIFSLIVYKSVKHVFPLKDYLSTKSLFAAFIVIDIIGISLYSILMQKQFVNHDYYLMDTFFIPVIFILLFFTKYITVQLTPAVRLLMLLYITSSLQIAFDSQRRLYDEHHMGYSSIKDDFEGSELLLDSLSIDNTKRILVLPTPRSPGLPFIFMNRKGYKTLNNSNTSINNIVQRNYDYLIFPNKQKKIIKHIYPSFKTDNSFIYSNGKLEIWSKKN</sequence>
<dbReference type="Proteomes" id="UP000319040">
    <property type="component" value="Unassembled WGS sequence"/>
</dbReference>
<reference evidence="2 3" key="1">
    <citation type="submission" date="2017-05" db="EMBL/GenBank/DDBJ databases">
        <authorList>
            <person name="Varghese N."/>
            <person name="Submissions S."/>
        </authorList>
    </citation>
    <scope>NUCLEOTIDE SEQUENCE [LARGE SCALE GENOMIC DNA]</scope>
    <source>
        <strain evidence="2 3">DSM 27040</strain>
    </source>
</reference>
<feature type="transmembrane region" description="Helical" evidence="1">
    <location>
        <begin position="322"/>
        <end position="340"/>
    </location>
</feature>
<keyword evidence="1" id="KW-0812">Transmembrane</keyword>
<evidence type="ECO:0008006" key="4">
    <source>
        <dbReference type="Google" id="ProtNLM"/>
    </source>
</evidence>
<gene>
    <name evidence="2" type="ORF">SAMN06265379_111128</name>
</gene>
<evidence type="ECO:0000256" key="1">
    <source>
        <dbReference type="SAM" id="Phobius"/>
    </source>
</evidence>
<name>A0A521EVY2_SACCC</name>
<protein>
    <recommendedName>
        <fullName evidence="4">Dolichyl-phosphate-mannose-protein mannosyltransferase</fullName>
    </recommendedName>
</protein>
<feature type="transmembrane region" description="Helical" evidence="1">
    <location>
        <begin position="262"/>
        <end position="283"/>
    </location>
</feature>